<dbReference type="EMBL" id="BPLR01014290">
    <property type="protein sequence ID" value="GIY67870.1"/>
    <property type="molecule type" value="Genomic_DNA"/>
</dbReference>
<protein>
    <submittedName>
        <fullName evidence="3">Papilin</fullName>
    </submittedName>
</protein>
<dbReference type="AlphaFoldDB" id="A0AAV4VC71"/>
<dbReference type="GO" id="GO:0030198">
    <property type="term" value="P:extracellular matrix organization"/>
    <property type="evidence" value="ECO:0007669"/>
    <property type="project" value="TreeGrafter"/>
</dbReference>
<dbReference type="InterPro" id="IPR036383">
    <property type="entry name" value="TSP1_rpt_sf"/>
</dbReference>
<keyword evidence="4" id="KW-1185">Reference proteome</keyword>
<dbReference type="Pfam" id="PF19030">
    <property type="entry name" value="TSP1_ADAMTS"/>
    <property type="match status" value="3"/>
</dbReference>
<evidence type="ECO:0000313" key="4">
    <source>
        <dbReference type="Proteomes" id="UP001054945"/>
    </source>
</evidence>
<dbReference type="Proteomes" id="UP001054945">
    <property type="component" value="Unassembled WGS sequence"/>
</dbReference>
<evidence type="ECO:0000256" key="2">
    <source>
        <dbReference type="ARBA" id="ARBA00022525"/>
    </source>
</evidence>
<dbReference type="GO" id="GO:0006508">
    <property type="term" value="P:proteolysis"/>
    <property type="evidence" value="ECO:0007669"/>
    <property type="project" value="TreeGrafter"/>
</dbReference>
<dbReference type="GO" id="GO:0031012">
    <property type="term" value="C:extracellular matrix"/>
    <property type="evidence" value="ECO:0007669"/>
    <property type="project" value="TreeGrafter"/>
</dbReference>
<name>A0AAV4VC71_CAEEX</name>
<dbReference type="InterPro" id="IPR000884">
    <property type="entry name" value="TSP1_rpt"/>
</dbReference>
<comment type="caution">
    <text evidence="3">The sequence shown here is derived from an EMBL/GenBank/DDBJ whole genome shotgun (WGS) entry which is preliminary data.</text>
</comment>
<dbReference type="SUPFAM" id="SSF82895">
    <property type="entry name" value="TSP-1 type 1 repeat"/>
    <property type="match status" value="3"/>
</dbReference>
<dbReference type="SMART" id="SM00209">
    <property type="entry name" value="TSP1"/>
    <property type="match status" value="3"/>
</dbReference>
<dbReference type="GO" id="GO:0004222">
    <property type="term" value="F:metalloendopeptidase activity"/>
    <property type="evidence" value="ECO:0007669"/>
    <property type="project" value="TreeGrafter"/>
</dbReference>
<organism evidence="3 4">
    <name type="scientific">Caerostris extrusa</name>
    <name type="common">Bark spider</name>
    <name type="synonym">Caerostris bankana</name>
    <dbReference type="NCBI Taxonomy" id="172846"/>
    <lineage>
        <taxon>Eukaryota</taxon>
        <taxon>Metazoa</taxon>
        <taxon>Ecdysozoa</taxon>
        <taxon>Arthropoda</taxon>
        <taxon>Chelicerata</taxon>
        <taxon>Arachnida</taxon>
        <taxon>Araneae</taxon>
        <taxon>Araneomorphae</taxon>
        <taxon>Entelegynae</taxon>
        <taxon>Araneoidea</taxon>
        <taxon>Araneidae</taxon>
        <taxon>Caerostris</taxon>
    </lineage>
</organism>
<dbReference type="GO" id="GO:0005576">
    <property type="term" value="C:extracellular region"/>
    <property type="evidence" value="ECO:0007669"/>
    <property type="project" value="UniProtKB-SubCell"/>
</dbReference>
<reference evidence="3 4" key="1">
    <citation type="submission" date="2021-06" db="EMBL/GenBank/DDBJ databases">
        <title>Caerostris extrusa draft genome.</title>
        <authorList>
            <person name="Kono N."/>
            <person name="Arakawa K."/>
        </authorList>
    </citation>
    <scope>NUCLEOTIDE SEQUENCE [LARGE SCALE GENOMIC DNA]</scope>
</reference>
<gene>
    <name evidence="3" type="primary">Ppn</name>
    <name evidence="3" type="ORF">CEXT_6041</name>
</gene>
<evidence type="ECO:0000256" key="1">
    <source>
        <dbReference type="ARBA" id="ARBA00004613"/>
    </source>
</evidence>
<evidence type="ECO:0000313" key="3">
    <source>
        <dbReference type="EMBL" id="GIY67870.1"/>
    </source>
</evidence>
<sequence>MWTRLVRHGSKEIGQRWGTTLDRKILSTSVCDRTCGPANKTRAVECKSDEETLDASECDAEKKPNEFESCNLGPCEGVEWIVSDWSSCDDSCSSPIQSREAHCANEDGVVFPDDACDATKMPELTQPCSKSTMCEAMWHTTEWSECSVKCGVGVQSRVVFCGTWENESVIKIDDDKCDIEKSTTISATAARSLVQASGSLDLGTDAPCLVGVVIEQGKFCASMKMTL</sequence>
<dbReference type="PROSITE" id="PS50092">
    <property type="entry name" value="TSP1"/>
    <property type="match status" value="3"/>
</dbReference>
<dbReference type="Gene3D" id="2.20.100.10">
    <property type="entry name" value="Thrombospondin type-1 (TSP1) repeat"/>
    <property type="match status" value="3"/>
</dbReference>
<accession>A0AAV4VC71</accession>
<dbReference type="PANTHER" id="PTHR13723">
    <property type="entry name" value="ADAMTS A DISINTEGRIN AND METALLOPROTEASE WITH THROMBOSPONDIN MOTIFS PROTEASE"/>
    <property type="match status" value="1"/>
</dbReference>
<proteinExistence type="predicted"/>
<comment type="subcellular location">
    <subcellularLocation>
        <location evidence="1">Secreted</location>
    </subcellularLocation>
</comment>
<dbReference type="PANTHER" id="PTHR13723:SF281">
    <property type="entry name" value="PAPILIN"/>
    <property type="match status" value="1"/>
</dbReference>
<keyword evidence="2" id="KW-0964">Secreted</keyword>
<dbReference type="InterPro" id="IPR050439">
    <property type="entry name" value="ADAMTS_ADAMTS-like"/>
</dbReference>